<keyword evidence="6" id="KW-0472">Membrane</keyword>
<evidence type="ECO:0000256" key="6">
    <source>
        <dbReference type="SAM" id="Phobius"/>
    </source>
</evidence>
<gene>
    <name evidence="8" type="ORF">E1212_26225</name>
</gene>
<dbReference type="EMBL" id="SMKL01000090">
    <property type="protein sequence ID" value="TDC46748.1"/>
    <property type="molecule type" value="Genomic_DNA"/>
</dbReference>
<evidence type="ECO:0000256" key="2">
    <source>
        <dbReference type="ARBA" id="ARBA00022525"/>
    </source>
</evidence>
<evidence type="ECO:0000256" key="3">
    <source>
        <dbReference type="ARBA" id="ARBA00022729"/>
    </source>
</evidence>
<feature type="non-terminal residue" evidence="8">
    <location>
        <position position="1"/>
    </location>
</feature>
<keyword evidence="9" id="KW-1185">Reference proteome</keyword>
<keyword evidence="6" id="KW-1133">Transmembrane helix</keyword>
<keyword evidence="4" id="KW-0572">Peptidoglycan-anchor</keyword>
<proteinExistence type="predicted"/>
<evidence type="ECO:0000256" key="5">
    <source>
        <dbReference type="SAM" id="MobiDB-lite"/>
    </source>
</evidence>
<evidence type="ECO:0000259" key="7">
    <source>
        <dbReference type="Pfam" id="PF00746"/>
    </source>
</evidence>
<evidence type="ECO:0000256" key="4">
    <source>
        <dbReference type="ARBA" id="ARBA00023088"/>
    </source>
</evidence>
<dbReference type="AlphaFoldDB" id="A0A4R4RC15"/>
<evidence type="ECO:0000313" key="8">
    <source>
        <dbReference type="EMBL" id="TDC46748.1"/>
    </source>
</evidence>
<dbReference type="InterPro" id="IPR019931">
    <property type="entry name" value="LPXTG_anchor"/>
</dbReference>
<protein>
    <submittedName>
        <fullName evidence="8">LPXTG cell wall anchor domain-containing protein</fullName>
    </submittedName>
</protein>
<comment type="caution">
    <text evidence="8">The sequence shown here is derived from an EMBL/GenBank/DDBJ whole genome shotgun (WGS) entry which is preliminary data.</text>
</comment>
<keyword evidence="3" id="KW-0732">Signal</keyword>
<accession>A0A4R4RC15</accession>
<reference evidence="8 9" key="1">
    <citation type="submission" date="2019-02" db="EMBL/GenBank/DDBJ databases">
        <title>Draft genome sequences of novel Actinobacteria.</title>
        <authorList>
            <person name="Sahin N."/>
            <person name="Ay H."/>
            <person name="Saygin H."/>
        </authorList>
    </citation>
    <scope>NUCLEOTIDE SEQUENCE [LARGE SCALE GENOMIC DNA]</scope>
    <source>
        <strain evidence="8 9">KC603</strain>
    </source>
</reference>
<dbReference type="NCBIfam" id="TIGR01167">
    <property type="entry name" value="LPXTG_anchor"/>
    <property type="match status" value="1"/>
</dbReference>
<feature type="domain" description="Gram-positive cocci surface proteins LPxTG" evidence="7">
    <location>
        <begin position="32"/>
        <end position="66"/>
    </location>
</feature>
<dbReference type="Pfam" id="PF00746">
    <property type="entry name" value="Gram_pos_anchor"/>
    <property type="match status" value="1"/>
</dbReference>
<feature type="transmembrane region" description="Helical" evidence="6">
    <location>
        <begin position="41"/>
        <end position="62"/>
    </location>
</feature>
<keyword evidence="6" id="KW-0812">Transmembrane</keyword>
<feature type="compositionally biased region" description="Acidic residues" evidence="5">
    <location>
        <begin position="1"/>
        <end position="13"/>
    </location>
</feature>
<dbReference type="RefSeq" id="WP_131987991.1">
    <property type="nucleotide sequence ID" value="NZ_SMKL01000090.1"/>
</dbReference>
<sequence>TQEPTDEPTDEPTESPTPTQEPTEEPSPSPTDVDDLPDTGAGSAGVLVMLGAALVAGAALLYRYRRGTVA</sequence>
<evidence type="ECO:0000256" key="1">
    <source>
        <dbReference type="ARBA" id="ARBA00022512"/>
    </source>
</evidence>
<organism evidence="8 9">
    <name type="scientific">Jiangella ureilytica</name>
    <dbReference type="NCBI Taxonomy" id="2530374"/>
    <lineage>
        <taxon>Bacteria</taxon>
        <taxon>Bacillati</taxon>
        <taxon>Actinomycetota</taxon>
        <taxon>Actinomycetes</taxon>
        <taxon>Jiangellales</taxon>
        <taxon>Jiangellaceae</taxon>
        <taxon>Jiangella</taxon>
    </lineage>
</organism>
<name>A0A4R4RC15_9ACTN</name>
<feature type="region of interest" description="Disordered" evidence="5">
    <location>
        <begin position="1"/>
        <end position="43"/>
    </location>
</feature>
<keyword evidence="1" id="KW-0134">Cell wall</keyword>
<evidence type="ECO:0000313" key="9">
    <source>
        <dbReference type="Proteomes" id="UP000295621"/>
    </source>
</evidence>
<keyword evidence="2" id="KW-0964">Secreted</keyword>
<dbReference type="Proteomes" id="UP000295621">
    <property type="component" value="Unassembled WGS sequence"/>
</dbReference>